<keyword evidence="3" id="KW-0479">Metal-binding</keyword>
<evidence type="ECO:0000256" key="4">
    <source>
        <dbReference type="ARBA" id="ARBA00023002"/>
    </source>
</evidence>
<dbReference type="Pfam" id="PF03055">
    <property type="entry name" value="RPE65"/>
    <property type="match status" value="1"/>
</dbReference>
<sequence length="69" mass="8240">MYVLNEEVEKPYECKIKGEIPDWLSVALLRNGPAQFKFGNTECKHWFDGMSFIQKFEFRIKRCSFRQSS</sequence>
<evidence type="ECO:0000256" key="5">
    <source>
        <dbReference type="ARBA" id="ARBA00023004"/>
    </source>
</evidence>
<evidence type="ECO:0000313" key="7">
    <source>
        <dbReference type="WBParaSite" id="jg3454"/>
    </source>
</evidence>
<dbReference type="InterPro" id="IPR004294">
    <property type="entry name" value="Carotenoid_Oase"/>
</dbReference>
<reference evidence="7" key="1">
    <citation type="submission" date="2022-11" db="UniProtKB">
        <authorList>
            <consortium name="WormBaseParasite"/>
        </authorList>
    </citation>
    <scope>IDENTIFICATION</scope>
</reference>
<dbReference type="GO" id="GO:0016121">
    <property type="term" value="P:carotene catabolic process"/>
    <property type="evidence" value="ECO:0007669"/>
    <property type="project" value="TreeGrafter"/>
</dbReference>
<dbReference type="GO" id="GO:0042574">
    <property type="term" value="P:retinal metabolic process"/>
    <property type="evidence" value="ECO:0007669"/>
    <property type="project" value="TreeGrafter"/>
</dbReference>
<name>A0A915EB61_9BILA</name>
<dbReference type="GO" id="GO:0010436">
    <property type="term" value="F:carotenoid dioxygenase activity"/>
    <property type="evidence" value="ECO:0007669"/>
    <property type="project" value="TreeGrafter"/>
</dbReference>
<dbReference type="PANTHER" id="PTHR10543">
    <property type="entry name" value="BETA-CAROTENE DIOXYGENASE"/>
    <property type="match status" value="1"/>
</dbReference>
<proteinExistence type="inferred from homology"/>
<keyword evidence="5" id="KW-0408">Iron</keyword>
<comment type="cofactor">
    <cofactor evidence="1">
        <name>Fe(2+)</name>
        <dbReference type="ChEBI" id="CHEBI:29033"/>
    </cofactor>
</comment>
<evidence type="ECO:0000256" key="1">
    <source>
        <dbReference type="ARBA" id="ARBA00001954"/>
    </source>
</evidence>
<evidence type="ECO:0000256" key="3">
    <source>
        <dbReference type="ARBA" id="ARBA00022723"/>
    </source>
</evidence>
<evidence type="ECO:0000313" key="6">
    <source>
        <dbReference type="Proteomes" id="UP000887574"/>
    </source>
</evidence>
<evidence type="ECO:0000256" key="2">
    <source>
        <dbReference type="ARBA" id="ARBA00006787"/>
    </source>
</evidence>
<dbReference type="AlphaFoldDB" id="A0A915EB61"/>
<dbReference type="PANTHER" id="PTHR10543:SF24">
    <property type="entry name" value="CAROTENOID ISOMEROOXYGENASE"/>
    <property type="match status" value="1"/>
</dbReference>
<dbReference type="GO" id="GO:0003834">
    <property type="term" value="F:beta-carotene 15,15'-dioxygenase activity"/>
    <property type="evidence" value="ECO:0007669"/>
    <property type="project" value="TreeGrafter"/>
</dbReference>
<dbReference type="Proteomes" id="UP000887574">
    <property type="component" value="Unplaced"/>
</dbReference>
<keyword evidence="4" id="KW-0560">Oxidoreductase</keyword>
<accession>A0A915EB61</accession>
<organism evidence="6 7">
    <name type="scientific">Ditylenchus dipsaci</name>
    <dbReference type="NCBI Taxonomy" id="166011"/>
    <lineage>
        <taxon>Eukaryota</taxon>
        <taxon>Metazoa</taxon>
        <taxon>Ecdysozoa</taxon>
        <taxon>Nematoda</taxon>
        <taxon>Chromadorea</taxon>
        <taxon>Rhabditida</taxon>
        <taxon>Tylenchina</taxon>
        <taxon>Tylenchomorpha</taxon>
        <taxon>Sphaerularioidea</taxon>
        <taxon>Anguinidae</taxon>
        <taxon>Anguininae</taxon>
        <taxon>Ditylenchus</taxon>
    </lineage>
</organism>
<dbReference type="GO" id="GO:0046872">
    <property type="term" value="F:metal ion binding"/>
    <property type="evidence" value="ECO:0007669"/>
    <property type="project" value="UniProtKB-KW"/>
</dbReference>
<comment type="similarity">
    <text evidence="2">Belongs to the carotenoid oxygenase family.</text>
</comment>
<keyword evidence="6" id="KW-1185">Reference proteome</keyword>
<dbReference type="WBParaSite" id="jg3454">
    <property type="protein sequence ID" value="jg3454"/>
    <property type="gene ID" value="jg3454"/>
</dbReference>
<protein>
    <submittedName>
        <fullName evidence="7">Uncharacterized protein</fullName>
    </submittedName>
</protein>